<dbReference type="CDD" id="cd14750">
    <property type="entry name" value="PBP2_TMBP"/>
    <property type="match status" value="1"/>
</dbReference>
<dbReference type="SUPFAM" id="SSF53850">
    <property type="entry name" value="Periplasmic binding protein-like II"/>
    <property type="match status" value="1"/>
</dbReference>
<evidence type="ECO:0000256" key="1">
    <source>
        <dbReference type="ARBA" id="ARBA00004418"/>
    </source>
</evidence>
<evidence type="ECO:0000256" key="4">
    <source>
        <dbReference type="ARBA" id="ARBA00022729"/>
    </source>
</evidence>
<reference evidence="6 7" key="1">
    <citation type="submission" date="2023-12" db="EMBL/GenBank/DDBJ databases">
        <title>the genome sequence of Hyalangium sp. s54d21.</title>
        <authorList>
            <person name="Zhang X."/>
        </authorList>
    </citation>
    <scope>NUCLEOTIDE SEQUENCE [LARGE SCALE GENOMIC DNA]</scope>
    <source>
        <strain evidence="7">s54d21</strain>
    </source>
</reference>
<dbReference type="InterPro" id="IPR050490">
    <property type="entry name" value="Bact_solute-bd_prot1"/>
</dbReference>
<dbReference type="PANTHER" id="PTHR43649:SF34">
    <property type="entry name" value="ABC TRANSPORTER PERIPLASMIC-BINDING PROTEIN YCJN-RELATED"/>
    <property type="match status" value="1"/>
</dbReference>
<dbReference type="Pfam" id="PF01547">
    <property type="entry name" value="SBP_bac_1"/>
    <property type="match status" value="1"/>
</dbReference>
<dbReference type="EMBL" id="JAXIVS010000013">
    <property type="protein sequence ID" value="MDY7231109.1"/>
    <property type="molecule type" value="Genomic_DNA"/>
</dbReference>
<evidence type="ECO:0000256" key="3">
    <source>
        <dbReference type="ARBA" id="ARBA00022448"/>
    </source>
</evidence>
<comment type="subcellular location">
    <subcellularLocation>
        <location evidence="1">Periplasm</location>
    </subcellularLocation>
</comment>
<dbReference type="InterPro" id="IPR006059">
    <property type="entry name" value="SBP"/>
</dbReference>
<evidence type="ECO:0000256" key="5">
    <source>
        <dbReference type="SAM" id="SignalP"/>
    </source>
</evidence>
<dbReference type="RefSeq" id="WP_321549819.1">
    <property type="nucleotide sequence ID" value="NZ_JAXIVS010000013.1"/>
</dbReference>
<evidence type="ECO:0000313" key="7">
    <source>
        <dbReference type="Proteomes" id="UP001291309"/>
    </source>
</evidence>
<dbReference type="Proteomes" id="UP001291309">
    <property type="component" value="Unassembled WGS sequence"/>
</dbReference>
<name>A0ABU5HCC9_9BACT</name>
<comment type="caution">
    <text evidence="6">The sequence shown here is derived from an EMBL/GenBank/DDBJ whole genome shotgun (WGS) entry which is preliminary data.</text>
</comment>
<feature type="signal peptide" evidence="5">
    <location>
        <begin position="1"/>
        <end position="22"/>
    </location>
</feature>
<comment type="similarity">
    <text evidence="2">Belongs to the bacterial solute-binding protein 1 family.</text>
</comment>
<dbReference type="Gene3D" id="3.40.190.10">
    <property type="entry name" value="Periplasmic binding protein-like II"/>
    <property type="match status" value="2"/>
</dbReference>
<keyword evidence="7" id="KW-1185">Reference proteome</keyword>
<evidence type="ECO:0000256" key="2">
    <source>
        <dbReference type="ARBA" id="ARBA00008520"/>
    </source>
</evidence>
<accession>A0ABU5HCC9</accession>
<protein>
    <submittedName>
        <fullName evidence="6">ABC transporter substrate-binding protein</fullName>
    </submittedName>
</protein>
<evidence type="ECO:0000313" key="6">
    <source>
        <dbReference type="EMBL" id="MDY7231109.1"/>
    </source>
</evidence>
<proteinExistence type="inferred from homology"/>
<sequence length="422" mass="45287">MKKALAGLAAAVTLVTPGLALAEKLVIACGSVGQEADVCKQGAEAWAKKTGHTVELMSVPTDAGQQLAQFQQLLAAGSSDLDVVRIDVVWPGIVANHFVDLTPYFPAEVLQQHFQPIVKNNTVNGKLIAIPWFTDAGLLYYRKDLLEKHGQKPPTTWQELAQTAKTVVDAEKKGGNAKLVGYVFQGKAYEGLTCNALEWVDSFGGGTIVDAKGQVTLNNPKAAEAIDFFAGLIGNVAPKGVLSYEEEGARGVFQKGDAVFMRNWPYAWALANAKDSPIAGKVGVMALPKGGAEGKSTGTLGGWQLGVSKYSKNPQLAADLVKYLTGPEEQKRRALVASFNPTIMSLYKDAELLKANPFIGELYNTFVNAVPRPTITGAKYNQVSTEFRNAVYATLSGKGKATDQLKKAEEKIKKLGKDGKWQ</sequence>
<gene>
    <name evidence="6" type="ORF">SYV04_32270</name>
</gene>
<dbReference type="PANTHER" id="PTHR43649">
    <property type="entry name" value="ARABINOSE-BINDING PROTEIN-RELATED"/>
    <property type="match status" value="1"/>
</dbReference>
<keyword evidence="4 5" id="KW-0732">Signal</keyword>
<feature type="chain" id="PRO_5046396453" evidence="5">
    <location>
        <begin position="23"/>
        <end position="422"/>
    </location>
</feature>
<keyword evidence="3" id="KW-0813">Transport</keyword>
<organism evidence="6 7">
    <name type="scientific">Hyalangium rubrum</name>
    <dbReference type="NCBI Taxonomy" id="3103134"/>
    <lineage>
        <taxon>Bacteria</taxon>
        <taxon>Pseudomonadati</taxon>
        <taxon>Myxococcota</taxon>
        <taxon>Myxococcia</taxon>
        <taxon>Myxococcales</taxon>
        <taxon>Cystobacterineae</taxon>
        <taxon>Archangiaceae</taxon>
        <taxon>Hyalangium</taxon>
    </lineage>
</organism>